<keyword evidence="2" id="KW-1185">Reference proteome</keyword>
<feature type="compositionally biased region" description="Polar residues" evidence="1">
    <location>
        <begin position="69"/>
        <end position="81"/>
    </location>
</feature>
<evidence type="ECO:0000313" key="3">
    <source>
        <dbReference type="WBParaSite" id="PSAMB.scaffold1931size30305.g15663.t1"/>
    </source>
</evidence>
<protein>
    <submittedName>
        <fullName evidence="3">Uncharacterized protein</fullName>
    </submittedName>
</protein>
<dbReference type="AlphaFoldDB" id="A0A914VI80"/>
<dbReference type="Proteomes" id="UP000887566">
    <property type="component" value="Unplaced"/>
</dbReference>
<organism evidence="2 3">
    <name type="scientific">Plectus sambesii</name>
    <dbReference type="NCBI Taxonomy" id="2011161"/>
    <lineage>
        <taxon>Eukaryota</taxon>
        <taxon>Metazoa</taxon>
        <taxon>Ecdysozoa</taxon>
        <taxon>Nematoda</taxon>
        <taxon>Chromadorea</taxon>
        <taxon>Plectida</taxon>
        <taxon>Plectina</taxon>
        <taxon>Plectoidea</taxon>
        <taxon>Plectidae</taxon>
        <taxon>Plectus</taxon>
    </lineage>
</organism>
<reference evidence="3" key="1">
    <citation type="submission" date="2022-11" db="UniProtKB">
        <authorList>
            <consortium name="WormBaseParasite"/>
        </authorList>
    </citation>
    <scope>IDENTIFICATION</scope>
</reference>
<dbReference type="WBParaSite" id="PSAMB.scaffold1931size30305.g15663.t1">
    <property type="protein sequence ID" value="PSAMB.scaffold1931size30305.g15663.t1"/>
    <property type="gene ID" value="PSAMB.scaffold1931size30305.g15663"/>
</dbReference>
<name>A0A914VI80_9BILA</name>
<evidence type="ECO:0000256" key="1">
    <source>
        <dbReference type="SAM" id="MobiDB-lite"/>
    </source>
</evidence>
<sequence>MQYRTVRRRDESAVQTTSKPFDPLAEFLNMFGIRTRTDSEPKLVPRKYRPPPRFDPIGDLLNLARPESDNATTAPSLTPGSEQKEPSFDPFRDLIQLPVLKGTEQAISTANSVRQQFETINPLQSLFSPPKIINAQETTTQPQPIVPLNASSNSVLNNNSSSTSDPREGLHQLNSALETDFRKIFPPLFNILDNFGVPERQDDLDEIQIGRDRTVSVLGMPVGRRDGVKVAPLDGLTVGNQDVFGPVAVNDNYKVNWGFLGELGKLLDRSTNEIGRARQTLATRADSTIKRW</sequence>
<feature type="region of interest" description="Disordered" evidence="1">
    <location>
        <begin position="67"/>
        <end position="88"/>
    </location>
</feature>
<proteinExistence type="predicted"/>
<evidence type="ECO:0000313" key="2">
    <source>
        <dbReference type="Proteomes" id="UP000887566"/>
    </source>
</evidence>
<accession>A0A914VI80</accession>